<accession>A0AAR5PEM4</accession>
<dbReference type="GO" id="GO:0006952">
    <property type="term" value="P:defense response"/>
    <property type="evidence" value="ECO:0007669"/>
    <property type="project" value="InterPro"/>
</dbReference>
<dbReference type="PRINTS" id="PR00847">
    <property type="entry name" value="HYALURONDASE"/>
</dbReference>
<keyword evidence="7" id="KW-0326">Glycosidase</keyword>
<comment type="similarity">
    <text evidence="1 4 7">Belongs to the glycosyl hydrolase 56 family.</text>
</comment>
<dbReference type="GO" id="GO:0004415">
    <property type="term" value="F:hyalurononglucosaminidase activity"/>
    <property type="evidence" value="ECO:0007669"/>
    <property type="project" value="UniProtKB-UniRule"/>
</dbReference>
<evidence type="ECO:0000256" key="2">
    <source>
        <dbReference type="ARBA" id="ARBA00023157"/>
    </source>
</evidence>
<dbReference type="AlphaFoldDB" id="A0AAR5PEM4"/>
<reference evidence="8" key="2">
    <citation type="submission" date="2024-08" db="UniProtKB">
        <authorList>
            <consortium name="EnsemblMetazoa"/>
        </authorList>
    </citation>
    <scope>IDENTIFICATION</scope>
</reference>
<dbReference type="Pfam" id="PF01630">
    <property type="entry name" value="Glyco_hydro_56"/>
    <property type="match status" value="1"/>
</dbReference>
<feature type="active site" description="Proton donor" evidence="5">
    <location>
        <position position="130"/>
    </location>
</feature>
<feature type="disulfide bond" evidence="6">
    <location>
        <begin position="206"/>
        <end position="215"/>
    </location>
</feature>
<reference evidence="9" key="1">
    <citation type="journal article" date="2013" name="Genome Biol.">
        <title>Draft genome of the mountain pine beetle, Dendroctonus ponderosae Hopkins, a major forest pest.</title>
        <authorList>
            <person name="Keeling C.I."/>
            <person name="Yuen M.M."/>
            <person name="Liao N.Y."/>
            <person name="Docking T.R."/>
            <person name="Chan S.K."/>
            <person name="Taylor G.A."/>
            <person name="Palmquist D.L."/>
            <person name="Jackman S.D."/>
            <person name="Nguyen A."/>
            <person name="Li M."/>
            <person name="Henderson H."/>
            <person name="Janes J.K."/>
            <person name="Zhao Y."/>
            <person name="Pandoh P."/>
            <person name="Moore R."/>
            <person name="Sperling F.A."/>
            <person name="Huber D.P."/>
            <person name="Birol I."/>
            <person name="Jones S.J."/>
            <person name="Bohlmann J."/>
        </authorList>
    </citation>
    <scope>NUCLEOTIDE SEQUENCE</scope>
</reference>
<evidence type="ECO:0000256" key="3">
    <source>
        <dbReference type="ARBA" id="ARBA00023180"/>
    </source>
</evidence>
<dbReference type="GO" id="GO:0005975">
    <property type="term" value="P:carbohydrate metabolic process"/>
    <property type="evidence" value="ECO:0007669"/>
    <property type="project" value="UniProtKB-UniRule"/>
</dbReference>
<comment type="catalytic activity">
    <reaction evidence="7">
        <text>Random hydrolysis of (1-&gt;4)-linkages between N-acetyl-beta-D-glucosamine and D-glucuronate residues in hyaluronate.</text>
        <dbReference type="EC" id="3.2.1.35"/>
    </reaction>
</comment>
<evidence type="ECO:0000256" key="1">
    <source>
        <dbReference type="ARBA" id="ARBA00008871"/>
    </source>
</evidence>
<keyword evidence="7" id="KW-0378">Hydrolase</keyword>
<dbReference type="GO" id="GO:0030214">
    <property type="term" value="P:hyaluronan catabolic process"/>
    <property type="evidence" value="ECO:0007669"/>
    <property type="project" value="TreeGrafter"/>
</dbReference>
<keyword evidence="3" id="KW-0325">Glycoprotein</keyword>
<dbReference type="InterPro" id="IPR001329">
    <property type="entry name" value="Venom_Hyaluronidase"/>
</dbReference>
<dbReference type="Gene3D" id="3.20.20.70">
    <property type="entry name" value="Aldolase class I"/>
    <property type="match status" value="1"/>
</dbReference>
<organism evidence="8 9">
    <name type="scientific">Dendroctonus ponderosae</name>
    <name type="common">Mountain pine beetle</name>
    <dbReference type="NCBI Taxonomy" id="77166"/>
    <lineage>
        <taxon>Eukaryota</taxon>
        <taxon>Metazoa</taxon>
        <taxon>Ecdysozoa</taxon>
        <taxon>Arthropoda</taxon>
        <taxon>Hexapoda</taxon>
        <taxon>Insecta</taxon>
        <taxon>Pterygota</taxon>
        <taxon>Neoptera</taxon>
        <taxon>Endopterygota</taxon>
        <taxon>Coleoptera</taxon>
        <taxon>Polyphaga</taxon>
        <taxon>Cucujiformia</taxon>
        <taxon>Curculionidae</taxon>
        <taxon>Scolytinae</taxon>
        <taxon>Dendroctonus</taxon>
    </lineage>
</organism>
<dbReference type="EnsemblMetazoa" id="XM_019903627.1">
    <property type="protein sequence ID" value="XP_019759186.1"/>
    <property type="gene ID" value="LOC109537076"/>
</dbReference>
<dbReference type="PANTHER" id="PTHR11769:SF35">
    <property type="entry name" value="HYALURONIDASE"/>
    <property type="match status" value="1"/>
</dbReference>
<dbReference type="KEGG" id="dpa:109537076"/>
<dbReference type="InterPro" id="IPR018155">
    <property type="entry name" value="Hyaluronidase"/>
</dbReference>
<evidence type="ECO:0000313" key="8">
    <source>
        <dbReference type="EnsemblMetazoa" id="XP_019759186.1"/>
    </source>
</evidence>
<dbReference type="PANTHER" id="PTHR11769">
    <property type="entry name" value="HYALURONIDASE"/>
    <property type="match status" value="1"/>
</dbReference>
<evidence type="ECO:0000256" key="6">
    <source>
        <dbReference type="PIRSR" id="PIRSR038193-3"/>
    </source>
</evidence>
<keyword evidence="2 6" id="KW-1015">Disulfide bond</keyword>
<evidence type="ECO:0000256" key="4">
    <source>
        <dbReference type="PIRNR" id="PIRNR038193"/>
    </source>
</evidence>
<dbReference type="PIRSF" id="PIRSF038193">
    <property type="entry name" value="Hyaluronidase"/>
    <property type="match status" value="1"/>
</dbReference>
<evidence type="ECO:0000256" key="5">
    <source>
        <dbReference type="PIRSR" id="PIRSR038193-1"/>
    </source>
</evidence>
<keyword evidence="9" id="KW-1185">Reference proteome</keyword>
<proteinExistence type="inferred from homology"/>
<name>A0AAR5PEM4_DENPD</name>
<dbReference type="Proteomes" id="UP000019118">
    <property type="component" value="Unassembled WGS sequence"/>
</dbReference>
<dbReference type="InterPro" id="IPR017853">
    <property type="entry name" value="GH"/>
</dbReference>
<dbReference type="GeneID" id="109537076"/>
<dbReference type="InterPro" id="IPR013785">
    <property type="entry name" value="Aldolase_TIM"/>
</dbReference>
<dbReference type="EC" id="3.2.1.35" evidence="7"/>
<evidence type="ECO:0000313" key="9">
    <source>
        <dbReference type="Proteomes" id="UP000019118"/>
    </source>
</evidence>
<sequence length="343" mass="40082">MGLFHKCLMCALLFKFQDKFESKVAKKPLQVFWNVPSFQCNPFKLNFTKPLNKYGIVYNKDAAFRGQQINILYDPGNFPAILKNGKDNFLRNGGVPQEGNLSSHLRIFDEIVDQLIPNKQFSGLAIIDFESWRPIFRQNWGVLTPYKELSEKLEKKRHPIWSEAWIKKEAAKRFEEGANKFLEATITRAKSLRPKASWGYYHYPYCFFSTTQKTCAKEVLSENDSIKWLFNISDAFFPSVYLQESYSPQERVQYIERSLAEALRLRNQLTTHKKIYVYFWYQFQDTGNYISEEQLYLPLKAIAKYNIDGMVLWGASANVNSKSKCLQLHEYVDKVFGPSLVQV</sequence>
<feature type="disulfide bond" evidence="6">
    <location>
        <begin position="40"/>
        <end position="325"/>
    </location>
</feature>
<protein>
    <recommendedName>
        <fullName evidence="7">Hyaluronidase</fullName>
        <ecNumber evidence="7">3.2.1.35</ecNumber>
    </recommendedName>
</protein>
<dbReference type="SUPFAM" id="SSF51445">
    <property type="entry name" value="(Trans)glycosidases"/>
    <property type="match status" value="1"/>
</dbReference>
<dbReference type="PRINTS" id="PR00846">
    <property type="entry name" value="GLHYDRLASE56"/>
</dbReference>
<evidence type="ECO:0000256" key="7">
    <source>
        <dbReference type="RuleBase" id="RU610713"/>
    </source>
</evidence>